<feature type="compositionally biased region" description="Polar residues" evidence="1">
    <location>
        <begin position="447"/>
        <end position="469"/>
    </location>
</feature>
<name>A0AAN9T9Y6_9HEMI</name>
<keyword evidence="2" id="KW-0472">Membrane</keyword>
<keyword evidence="5" id="KW-1185">Reference proteome</keyword>
<dbReference type="GO" id="GO:0005938">
    <property type="term" value="C:cell cortex"/>
    <property type="evidence" value="ECO:0007669"/>
    <property type="project" value="TreeGrafter"/>
</dbReference>
<dbReference type="Proteomes" id="UP001367676">
    <property type="component" value="Unassembled WGS sequence"/>
</dbReference>
<proteinExistence type="predicted"/>
<feature type="compositionally biased region" description="Basic and acidic residues" evidence="1">
    <location>
        <begin position="627"/>
        <end position="641"/>
    </location>
</feature>
<evidence type="ECO:0000256" key="1">
    <source>
        <dbReference type="SAM" id="MobiDB-lite"/>
    </source>
</evidence>
<feature type="compositionally biased region" description="Acidic residues" evidence="1">
    <location>
        <begin position="1150"/>
        <end position="1161"/>
    </location>
</feature>
<evidence type="ECO:0000313" key="5">
    <source>
        <dbReference type="Proteomes" id="UP001367676"/>
    </source>
</evidence>
<keyword evidence="2" id="KW-0812">Transmembrane</keyword>
<protein>
    <recommendedName>
        <fullName evidence="3">Shavenoid isoform B-like N-terminal domain-containing protein</fullName>
    </recommendedName>
</protein>
<dbReference type="EMBL" id="JBBCAQ010000034">
    <property type="protein sequence ID" value="KAK7580037.1"/>
    <property type="molecule type" value="Genomic_DNA"/>
</dbReference>
<feature type="region of interest" description="Disordered" evidence="1">
    <location>
        <begin position="1030"/>
        <end position="1063"/>
    </location>
</feature>
<dbReference type="AlphaFoldDB" id="A0AAN9T9Y6"/>
<dbReference type="Pfam" id="PF23328">
    <property type="entry name" value="Sha_B_N"/>
    <property type="match status" value="1"/>
</dbReference>
<feature type="compositionally biased region" description="Polar residues" evidence="1">
    <location>
        <begin position="1162"/>
        <end position="1176"/>
    </location>
</feature>
<sequence>MVIVPALFIFAIKFGAHCRLKNCTPRKSELFFHNPEICWLTLLVFYRISLTCFCCGAVLFNENRDLHNFTSPSTSLTPGFDLKLHPTASQANILSMATASIASDEASDSLYILRNNLGDTFFDIDHSWLSCSLEKCSRRSSGTATVALELNNISDGRKLFFDRYSNNDRLCYCRCLPNNPVFREDLHICVNDVHECPLVSFVSGNIEQKIPYVFLPLKGQIIYPNAEIRFHGLNSVPTCIISRVRYLSRSGWVDVKNYSIAEYHHEHSVPFKLFHDKHRTFLQWLGNAELRAGMEGRLVLIDLICKDSDSQLIFTPCISFRVAGVPSSSHFFFDHVRDSSANLEKEKKFSSNEYIALGLAALLIGLIYVTSVFLYLRFKKNKLQESSSRRNNAFKTFVDLEENASHLFGDTVGQSKQLIVEEEGLIKNNPLLMKRYHSPTAQVHKSSMSSVDESNNGNSGHIENGSLNSMDKVEIYSPSTQLGSDRTRITAGIVHNKPFEGLEQRWSLFRNRLTTPFDGRSELRDKSSFGTGQPPVDSNNIQEKHPDENISIVERPEDIIQANSKHKLYFNPAYLEPELLMAPPPAAVEFLFKIREIMTIAKRKISLKKFSPSLTEIPEENPVTESENQKPETSKPAEKSFSKYVVIEPPKPKLVAPTSESNDKDKRQIIQKWLQGIPKTCSSVEELKMKLPSRIAEPSPKPLPATKIEKCNTPKVLQTFFAPPAPKQKSPEVPIRPKRLQQALAAEITARKKVLNEVKDKVDPHYGQTTAVVERKDAEPKEPVAPATTFNSSLPLDEELTMQNTIYNVATGNTTLSKLKLRYEGVDGDPADRLSAEHIEGRYSLVSEVYVNDGFSSSSCSSSRASSLHSSTNSLVEQAASEQVAPQPQESSRLMIQLTDCPFFYSVESADDFEPDTLDRKPTRDMNTGSSSLSLYSKFIDSLERPAICLRTHGSFRNDSSIGRRTGELTRSFGSLQEIYQQRRKVDLANCGAASRRNVTRRSEDAPQSLTPQVESFLWRKDAAQPRHFYRQRKLSPPPPLPSEDSGLRQSKPPLPPRKSETQCALRTQSFRNGGRGALKPTPNSCLSRALWSYRPEDSGYLSSSESEKSQKLTVKVAAKNCSRETSSDCMKVVEATIKAKYCSNGMLNADDDDDDDDDDSMSSFNDANSESGAESTATNFKFYKNNSRIAAEG</sequence>
<dbReference type="PANTHER" id="PTHR39387:SF1">
    <property type="entry name" value="SHAVENOID, ISOFORM B"/>
    <property type="match status" value="1"/>
</dbReference>
<feature type="region of interest" description="Disordered" evidence="1">
    <location>
        <begin position="447"/>
        <end position="470"/>
    </location>
</feature>
<feature type="region of interest" description="Disordered" evidence="1">
    <location>
        <begin position="1145"/>
        <end position="1176"/>
    </location>
</feature>
<feature type="region of interest" description="Disordered" evidence="1">
    <location>
        <begin position="519"/>
        <end position="543"/>
    </location>
</feature>
<accession>A0AAN9T9Y6</accession>
<feature type="region of interest" description="Disordered" evidence="1">
    <location>
        <begin position="618"/>
        <end position="641"/>
    </location>
</feature>
<organism evidence="4 5">
    <name type="scientific">Parthenolecanium corni</name>
    <dbReference type="NCBI Taxonomy" id="536013"/>
    <lineage>
        <taxon>Eukaryota</taxon>
        <taxon>Metazoa</taxon>
        <taxon>Ecdysozoa</taxon>
        <taxon>Arthropoda</taxon>
        <taxon>Hexapoda</taxon>
        <taxon>Insecta</taxon>
        <taxon>Pterygota</taxon>
        <taxon>Neoptera</taxon>
        <taxon>Paraneoptera</taxon>
        <taxon>Hemiptera</taxon>
        <taxon>Sternorrhyncha</taxon>
        <taxon>Coccoidea</taxon>
        <taxon>Coccidae</taxon>
        <taxon>Parthenolecanium</taxon>
    </lineage>
</organism>
<reference evidence="4 5" key="1">
    <citation type="submission" date="2024-03" db="EMBL/GenBank/DDBJ databases">
        <title>Adaptation during the transition from Ophiocordyceps entomopathogen to insect associate is accompanied by gene loss and intensified selection.</title>
        <authorList>
            <person name="Ward C.M."/>
            <person name="Onetto C.A."/>
            <person name="Borneman A.R."/>
        </authorList>
    </citation>
    <scope>NUCLEOTIDE SEQUENCE [LARGE SCALE GENOMIC DNA]</scope>
    <source>
        <strain evidence="4">AWRI1</strain>
        <tissue evidence="4">Single Adult Female</tissue>
    </source>
</reference>
<evidence type="ECO:0000259" key="3">
    <source>
        <dbReference type="Pfam" id="PF23328"/>
    </source>
</evidence>
<feature type="domain" description="Shavenoid isoform B-like N-terminal" evidence="3">
    <location>
        <begin position="112"/>
        <end position="194"/>
    </location>
</feature>
<dbReference type="InterPro" id="IPR057507">
    <property type="entry name" value="Sha_B-like_N"/>
</dbReference>
<comment type="caution">
    <text evidence="4">The sequence shown here is derived from an EMBL/GenBank/DDBJ whole genome shotgun (WGS) entry which is preliminary data.</text>
</comment>
<dbReference type="PANTHER" id="PTHR39387">
    <property type="entry name" value="SHAVENOID, ISOFORM B"/>
    <property type="match status" value="1"/>
</dbReference>
<feature type="transmembrane region" description="Helical" evidence="2">
    <location>
        <begin position="39"/>
        <end position="60"/>
    </location>
</feature>
<gene>
    <name evidence="4" type="ORF">V9T40_000666</name>
</gene>
<feature type="compositionally biased region" description="Polar residues" evidence="1">
    <location>
        <begin position="528"/>
        <end position="541"/>
    </location>
</feature>
<evidence type="ECO:0000256" key="2">
    <source>
        <dbReference type="SAM" id="Phobius"/>
    </source>
</evidence>
<dbReference type="GO" id="GO:0035317">
    <property type="term" value="P:imaginal disc-derived wing hair organization"/>
    <property type="evidence" value="ECO:0007669"/>
    <property type="project" value="TreeGrafter"/>
</dbReference>
<evidence type="ECO:0000313" key="4">
    <source>
        <dbReference type="EMBL" id="KAK7580037.1"/>
    </source>
</evidence>
<keyword evidence="2" id="KW-1133">Transmembrane helix</keyword>
<feature type="transmembrane region" description="Helical" evidence="2">
    <location>
        <begin position="354"/>
        <end position="376"/>
    </location>
</feature>